<keyword evidence="11" id="KW-1185">Reference proteome</keyword>
<evidence type="ECO:0000256" key="6">
    <source>
        <dbReference type="ARBA" id="ARBA00022692"/>
    </source>
</evidence>
<feature type="transmembrane region" description="Helical" evidence="9">
    <location>
        <begin position="308"/>
        <end position="326"/>
    </location>
</feature>
<comment type="pathway">
    <text evidence="3">Sphingolipid metabolism.</text>
</comment>
<keyword evidence="5 10" id="KW-0808">Transferase</keyword>
<evidence type="ECO:0000256" key="8">
    <source>
        <dbReference type="ARBA" id="ARBA00023136"/>
    </source>
</evidence>
<dbReference type="EMBL" id="FOPM01000001">
    <property type="protein sequence ID" value="SFG28203.1"/>
    <property type="molecule type" value="Genomic_DNA"/>
</dbReference>
<dbReference type="PANTHER" id="PTHR12726:SF0">
    <property type="entry name" value="CERAMIDE GLUCOSYLTRANSFERASE"/>
    <property type="match status" value="1"/>
</dbReference>
<dbReference type="GO" id="GO:0016020">
    <property type="term" value="C:membrane"/>
    <property type="evidence" value="ECO:0007669"/>
    <property type="project" value="UniProtKB-SubCell"/>
</dbReference>
<evidence type="ECO:0000256" key="1">
    <source>
        <dbReference type="ARBA" id="ARBA00004141"/>
    </source>
</evidence>
<protein>
    <submittedName>
        <fullName evidence="10">Ceramide glucosyltransferase</fullName>
    </submittedName>
</protein>
<dbReference type="OrthoDB" id="9814255at2"/>
<comment type="subcellular location">
    <subcellularLocation>
        <location evidence="1">Membrane</location>
        <topology evidence="1">Multi-pass membrane protein</topology>
    </subcellularLocation>
</comment>
<dbReference type="RefSeq" id="WP_091967893.1">
    <property type="nucleotide sequence ID" value="NZ_FOPM01000001.1"/>
</dbReference>
<dbReference type="Proteomes" id="UP000199229">
    <property type="component" value="Unassembled WGS sequence"/>
</dbReference>
<evidence type="ECO:0000256" key="9">
    <source>
        <dbReference type="SAM" id="Phobius"/>
    </source>
</evidence>
<comment type="pathway">
    <text evidence="2">Lipid metabolism; sphingolipid metabolism.</text>
</comment>
<dbReference type="GO" id="GO:0006679">
    <property type="term" value="P:glucosylceramide biosynthetic process"/>
    <property type="evidence" value="ECO:0007669"/>
    <property type="project" value="TreeGrafter"/>
</dbReference>
<dbReference type="InterPro" id="IPR025993">
    <property type="entry name" value="Ceramide_glucosylTrfase"/>
</dbReference>
<proteinExistence type="predicted"/>
<dbReference type="PANTHER" id="PTHR12726">
    <property type="entry name" value="CERAMIDE GLUCOSYLTRANSFERASE"/>
    <property type="match status" value="1"/>
</dbReference>
<evidence type="ECO:0000313" key="10">
    <source>
        <dbReference type="EMBL" id="SFG28203.1"/>
    </source>
</evidence>
<evidence type="ECO:0000256" key="4">
    <source>
        <dbReference type="ARBA" id="ARBA00022676"/>
    </source>
</evidence>
<keyword evidence="4" id="KW-0328">Glycosyltransferase</keyword>
<dbReference type="AlphaFoldDB" id="A0A1I2QKR3"/>
<reference evidence="11" key="1">
    <citation type="submission" date="2016-10" db="EMBL/GenBank/DDBJ databases">
        <authorList>
            <person name="Varghese N."/>
            <person name="Submissions S."/>
        </authorList>
    </citation>
    <scope>NUCLEOTIDE SEQUENCE [LARGE SCALE GENOMIC DNA]</scope>
    <source>
        <strain evidence="11">Gh-105</strain>
    </source>
</reference>
<name>A0A1I2QKR3_9HYPH</name>
<evidence type="ECO:0000256" key="2">
    <source>
        <dbReference type="ARBA" id="ARBA00004760"/>
    </source>
</evidence>
<dbReference type="InterPro" id="IPR029044">
    <property type="entry name" value="Nucleotide-diphossugar_trans"/>
</dbReference>
<gene>
    <name evidence="10" type="ORF">SAMN05192565_101170</name>
</gene>
<keyword evidence="6 9" id="KW-0812">Transmembrane</keyword>
<dbReference type="CDD" id="cd02520">
    <property type="entry name" value="Glucosylceramide_synthase"/>
    <property type="match status" value="1"/>
</dbReference>
<accession>A0A1I2QKR3</accession>
<feature type="transmembrane region" description="Helical" evidence="9">
    <location>
        <begin position="12"/>
        <end position="32"/>
    </location>
</feature>
<evidence type="ECO:0000313" key="11">
    <source>
        <dbReference type="Proteomes" id="UP000199229"/>
    </source>
</evidence>
<feature type="transmembrane region" description="Helical" evidence="9">
    <location>
        <begin position="338"/>
        <end position="358"/>
    </location>
</feature>
<dbReference type="GO" id="GO:0008120">
    <property type="term" value="F:ceramide glucosyltransferase activity"/>
    <property type="evidence" value="ECO:0007669"/>
    <property type="project" value="TreeGrafter"/>
</dbReference>
<dbReference type="SUPFAM" id="SSF53448">
    <property type="entry name" value="Nucleotide-diphospho-sugar transferases"/>
    <property type="match status" value="1"/>
</dbReference>
<keyword evidence="8 9" id="KW-0472">Membrane</keyword>
<evidence type="ECO:0000256" key="7">
    <source>
        <dbReference type="ARBA" id="ARBA00022989"/>
    </source>
</evidence>
<keyword evidence="7 9" id="KW-1133">Transmembrane helix</keyword>
<organism evidence="10 11">
    <name type="scientific">Methylobacterium gossipiicola</name>
    <dbReference type="NCBI Taxonomy" id="582675"/>
    <lineage>
        <taxon>Bacteria</taxon>
        <taxon>Pseudomonadati</taxon>
        <taxon>Pseudomonadota</taxon>
        <taxon>Alphaproteobacteria</taxon>
        <taxon>Hyphomicrobiales</taxon>
        <taxon>Methylobacteriaceae</taxon>
        <taxon>Methylobacterium</taxon>
    </lineage>
</organism>
<evidence type="ECO:0000256" key="3">
    <source>
        <dbReference type="ARBA" id="ARBA00004991"/>
    </source>
</evidence>
<evidence type="ECO:0000256" key="5">
    <source>
        <dbReference type="ARBA" id="ARBA00022679"/>
    </source>
</evidence>
<dbReference type="Gene3D" id="3.90.550.10">
    <property type="entry name" value="Spore Coat Polysaccharide Biosynthesis Protein SpsA, Chain A"/>
    <property type="match status" value="1"/>
</dbReference>
<dbReference type="Pfam" id="PF13506">
    <property type="entry name" value="Glyco_transf_21"/>
    <property type="match status" value="1"/>
</dbReference>
<feature type="transmembrane region" description="Helical" evidence="9">
    <location>
        <begin position="278"/>
        <end position="302"/>
    </location>
</feature>
<dbReference type="STRING" id="582675.SAMN05192565_101170"/>
<sequence>MLDDAWTGTDLALVLCLALTLINLASLGLAALRLGGRRSASIFPAEAPMSLVRPVCGVEAFSEEMLTRGFRLAHPNYELIFCVADRADPIVPLVRRLMAAHPDIPSSLIVGDERVSDNPKLNNCVRGWEAARHDWVVLADSNVLMPPDYLQRLQAAWRPDTGLVCSTPIGARPDGFFAEVECAFLNTLQARWQYAGEAVGLGFAQGKSMLWHKPFLDARGGIRALAAEIAEDAAATKLVRAAGAHVHLVASPFEQPLGRRRLAEVWSRQLRWARLRRVTFPAFFAPEIGTGPILPFGLALLAAPSPTLAGWLCGLAALWYAAEYALAFRAGWYRGPRLLLAFLVRDTLFPAIWAGAWMRGAILWRGNAMDIRPKPPARLRTRPTAA</sequence>